<accession>A0ABW0LZU5</accession>
<keyword evidence="3" id="KW-1185">Reference proteome</keyword>
<gene>
    <name evidence="2" type="ORF">ACFPPD_15550</name>
</gene>
<reference evidence="3" key="1">
    <citation type="journal article" date="2019" name="Int. J. Syst. Evol. Microbiol.">
        <title>The Global Catalogue of Microorganisms (GCM) 10K type strain sequencing project: providing services to taxonomists for standard genome sequencing and annotation.</title>
        <authorList>
            <consortium name="The Broad Institute Genomics Platform"/>
            <consortium name="The Broad Institute Genome Sequencing Center for Infectious Disease"/>
            <person name="Wu L."/>
            <person name="Ma J."/>
        </authorList>
    </citation>
    <scope>NUCLEOTIDE SEQUENCE [LARGE SCALE GENOMIC DNA]</scope>
    <source>
        <strain evidence="3">CCUG 57113</strain>
    </source>
</reference>
<dbReference type="RefSeq" id="WP_209751255.1">
    <property type="nucleotide sequence ID" value="NZ_JBHSMH010000052.1"/>
</dbReference>
<comment type="caution">
    <text evidence="2">The sequence shown here is derived from an EMBL/GenBank/DDBJ whole genome shotgun (WGS) entry which is preliminary data.</text>
</comment>
<evidence type="ECO:0008006" key="4">
    <source>
        <dbReference type="Google" id="ProtNLM"/>
    </source>
</evidence>
<organism evidence="2 3">
    <name type="scientific">Cohnella suwonensis</name>
    <dbReference type="NCBI Taxonomy" id="696072"/>
    <lineage>
        <taxon>Bacteria</taxon>
        <taxon>Bacillati</taxon>
        <taxon>Bacillota</taxon>
        <taxon>Bacilli</taxon>
        <taxon>Bacillales</taxon>
        <taxon>Paenibacillaceae</taxon>
        <taxon>Cohnella</taxon>
    </lineage>
</organism>
<feature type="compositionally biased region" description="Low complexity" evidence="1">
    <location>
        <begin position="46"/>
        <end position="57"/>
    </location>
</feature>
<dbReference type="EMBL" id="JBHSMH010000052">
    <property type="protein sequence ID" value="MFC5470123.1"/>
    <property type="molecule type" value="Genomic_DNA"/>
</dbReference>
<dbReference type="Proteomes" id="UP001596105">
    <property type="component" value="Unassembled WGS sequence"/>
</dbReference>
<feature type="region of interest" description="Disordered" evidence="1">
    <location>
        <begin position="46"/>
        <end position="67"/>
    </location>
</feature>
<proteinExistence type="predicted"/>
<evidence type="ECO:0000313" key="2">
    <source>
        <dbReference type="EMBL" id="MFC5470123.1"/>
    </source>
</evidence>
<name>A0ABW0LZU5_9BACL</name>
<evidence type="ECO:0000256" key="1">
    <source>
        <dbReference type="SAM" id="MobiDB-lite"/>
    </source>
</evidence>
<sequence length="99" mass="10245">MSAYEEFSRERRAIDSLIADGYVIVGSSEALEGMLLRFKKTAVGSEGASASDGAGSSKEPGAPSAISAHDADPVALLLLTADARKYASNLILSQLSNQA</sequence>
<evidence type="ECO:0000313" key="3">
    <source>
        <dbReference type="Proteomes" id="UP001596105"/>
    </source>
</evidence>
<protein>
    <recommendedName>
        <fullName evidence="4">General stress protein 17M-like domain-containing protein</fullName>
    </recommendedName>
</protein>